<dbReference type="PANTHER" id="PTHR31594">
    <property type="entry name" value="AIG1-TYPE G DOMAIN-CONTAINING PROTEIN"/>
    <property type="match status" value="1"/>
</dbReference>
<protein>
    <recommendedName>
        <fullName evidence="1">SNTX MACPF/CDC-like domain-containing protein</fullName>
    </recommendedName>
</protein>
<dbReference type="AlphaFoldDB" id="A0A914V1Q6"/>
<proteinExistence type="predicted"/>
<dbReference type="WBParaSite" id="PSAMB.scaffold1429size31616.g13077.t1">
    <property type="protein sequence ID" value="PSAMB.scaffold1429size31616.g13077.t1"/>
    <property type="gene ID" value="PSAMB.scaffold1429size31616.g13077"/>
</dbReference>
<evidence type="ECO:0000313" key="3">
    <source>
        <dbReference type="WBParaSite" id="PSAMB.scaffold1429size31616.g13077.t1"/>
    </source>
</evidence>
<sequence>MTSKISDKLKSLKLDGDVTLSCLCGMFRISGSARYLNEKKNSKKAVQCSFVQKIRTVDESISVKDDAIKDYYSTDIGDEGTHVVTGISWGANATVTLTYENNEGRSKDEIKSELKLNLGMLERVKLVSADEKKGASGRWLDKGSFKEHEMHLKVYADVLPNGTGAPRTFEEAMELIYNMPHCIAATVDGKGKQLELHLLPLSVLKKHLALQTGADQMFYEIETGAVKRLEQLFDGIEESREALNDLCTYLSKNALFVSPQDKNRIRKYQEEFEVAVYDVRDDLSQHQILTSSCTVNSNLDTNETPDPNNKEKKRVMKLYGVPLDHVLTVAGSQLNSSEDGLVVDCAIENYTNEKLKFVKVNIVRGEVPNGLRDIEPGEKLQFGNNRKQTSRSLFANGQEGWAVASWQYKDRLIVVITDIRNDNRLGIGITKPGVKHSDITIKYDKNFDYHCDSTMSSFNRSDCYYKVFRYAQRYSKEDISVEDGDIMITGRMGAEKNFAVEIKIIPHRDEDYAPQLIDYARDCVKKNFL</sequence>
<dbReference type="PANTHER" id="PTHR31594:SF14">
    <property type="entry name" value="FIBRONECTIN TYPE-III DOMAIN-CONTAINING PROTEIN"/>
    <property type="match status" value="1"/>
</dbReference>
<organism evidence="2 3">
    <name type="scientific">Plectus sambesii</name>
    <dbReference type="NCBI Taxonomy" id="2011161"/>
    <lineage>
        <taxon>Eukaryota</taxon>
        <taxon>Metazoa</taxon>
        <taxon>Ecdysozoa</taxon>
        <taxon>Nematoda</taxon>
        <taxon>Chromadorea</taxon>
        <taxon>Plectida</taxon>
        <taxon>Plectina</taxon>
        <taxon>Plectoidea</taxon>
        <taxon>Plectidae</taxon>
        <taxon>Plectus</taxon>
    </lineage>
</organism>
<reference evidence="3" key="1">
    <citation type="submission" date="2022-11" db="UniProtKB">
        <authorList>
            <consortium name="WormBaseParasite"/>
        </authorList>
    </citation>
    <scope>IDENTIFICATION</scope>
</reference>
<dbReference type="InterPro" id="IPR056072">
    <property type="entry name" value="SNTX_MACPF/CDC-like_dom"/>
</dbReference>
<dbReference type="Proteomes" id="UP000887566">
    <property type="component" value="Unplaced"/>
</dbReference>
<feature type="domain" description="SNTX MACPF/CDC-like" evidence="1">
    <location>
        <begin position="3"/>
        <end position="224"/>
    </location>
</feature>
<accession>A0A914V1Q6</accession>
<dbReference type="Pfam" id="PF24674">
    <property type="entry name" value="MACPF_SNTX"/>
    <property type="match status" value="1"/>
</dbReference>
<name>A0A914V1Q6_9BILA</name>
<keyword evidence="2" id="KW-1185">Reference proteome</keyword>
<dbReference type="InterPro" id="IPR052090">
    <property type="entry name" value="Cytolytic_pore-forming_toxin"/>
</dbReference>
<evidence type="ECO:0000313" key="2">
    <source>
        <dbReference type="Proteomes" id="UP000887566"/>
    </source>
</evidence>
<evidence type="ECO:0000259" key="1">
    <source>
        <dbReference type="Pfam" id="PF24674"/>
    </source>
</evidence>